<proteinExistence type="predicted"/>
<protein>
    <submittedName>
        <fullName evidence="2">Uncharacterized protein</fullName>
    </submittedName>
</protein>
<sequence>MDSNGEVGHEELDFHLEATEDFSSEDDNTPSNRNPSSED</sequence>
<keyword evidence="3" id="KW-1185">Reference proteome</keyword>
<accession>A0A4U6VYA5</accession>
<dbReference type="EMBL" id="CM016553">
    <property type="protein sequence ID" value="TKW35001.1"/>
    <property type="molecule type" value="Genomic_DNA"/>
</dbReference>
<gene>
    <name evidence="2" type="ORF">SEVIR_2G342401v2</name>
</gene>
<evidence type="ECO:0000256" key="1">
    <source>
        <dbReference type="SAM" id="MobiDB-lite"/>
    </source>
</evidence>
<evidence type="ECO:0000313" key="2">
    <source>
        <dbReference type="EMBL" id="TKW35001.1"/>
    </source>
</evidence>
<feature type="compositionally biased region" description="Acidic residues" evidence="1">
    <location>
        <begin position="19"/>
        <end position="28"/>
    </location>
</feature>
<dbReference type="Gramene" id="TKW35001">
    <property type="protein sequence ID" value="TKW35001"/>
    <property type="gene ID" value="SEVIR_2G342401v2"/>
</dbReference>
<dbReference type="AlphaFoldDB" id="A0A4U6VYA5"/>
<evidence type="ECO:0000313" key="3">
    <source>
        <dbReference type="Proteomes" id="UP000298652"/>
    </source>
</evidence>
<organism evidence="2 3">
    <name type="scientific">Setaria viridis</name>
    <name type="common">Green bristlegrass</name>
    <name type="synonym">Setaria italica subsp. viridis</name>
    <dbReference type="NCBI Taxonomy" id="4556"/>
    <lineage>
        <taxon>Eukaryota</taxon>
        <taxon>Viridiplantae</taxon>
        <taxon>Streptophyta</taxon>
        <taxon>Embryophyta</taxon>
        <taxon>Tracheophyta</taxon>
        <taxon>Spermatophyta</taxon>
        <taxon>Magnoliopsida</taxon>
        <taxon>Liliopsida</taxon>
        <taxon>Poales</taxon>
        <taxon>Poaceae</taxon>
        <taxon>PACMAD clade</taxon>
        <taxon>Panicoideae</taxon>
        <taxon>Panicodae</taxon>
        <taxon>Paniceae</taxon>
        <taxon>Cenchrinae</taxon>
        <taxon>Setaria</taxon>
    </lineage>
</organism>
<feature type="compositionally biased region" description="Basic and acidic residues" evidence="1">
    <location>
        <begin position="7"/>
        <end position="18"/>
    </location>
</feature>
<feature type="region of interest" description="Disordered" evidence="1">
    <location>
        <begin position="1"/>
        <end position="39"/>
    </location>
</feature>
<reference evidence="2" key="1">
    <citation type="submission" date="2019-03" db="EMBL/GenBank/DDBJ databases">
        <title>WGS assembly of Setaria viridis.</title>
        <authorList>
            <person name="Huang P."/>
            <person name="Jenkins J."/>
            <person name="Grimwood J."/>
            <person name="Barry K."/>
            <person name="Healey A."/>
            <person name="Mamidi S."/>
            <person name="Sreedasyam A."/>
            <person name="Shu S."/>
            <person name="Feldman M."/>
            <person name="Wu J."/>
            <person name="Yu Y."/>
            <person name="Chen C."/>
            <person name="Johnson J."/>
            <person name="Rokhsar D."/>
            <person name="Baxter I."/>
            <person name="Schmutz J."/>
            <person name="Brutnell T."/>
            <person name="Kellogg E."/>
        </authorList>
    </citation>
    <scope>NUCLEOTIDE SEQUENCE [LARGE SCALE GENOMIC DNA]</scope>
</reference>
<name>A0A4U6VYA5_SETVI</name>
<feature type="compositionally biased region" description="Polar residues" evidence="1">
    <location>
        <begin position="29"/>
        <end position="39"/>
    </location>
</feature>
<dbReference type="Proteomes" id="UP000298652">
    <property type="component" value="Chromosome 2"/>
</dbReference>